<sequence length="401" mass="45976">MTVPVLTNDQARRLFLARHGLMDPPSGKATGAALAGLIDSLGFVQVDSVNTFARAHDLILWSRRQSYRPESLRWINDRARATFEHWTHDASIIPMAFYPLWRMRFERDRERLHGKWKDWHGAGFHPEIDRVLNQVAEQGPCCSADMEDDRPEKSTGWWDWKPSKVALEYLWRSGDLAVTKRVGFRKFYDLSERVIPADTRAVQLSDDEIIEQACVAAMDRLGFATSGELAAFFALIRPEHAKQWVAGALAERRLTEVDITGADGQRKRAFMWVKDLETLAELPAPSSRVRVLSPFDPALRERKRAERLFGFHYRIEIFVPAPRRRYGYYVFPVLEGTRLIGRIDMARDNGVLHVRAFWPETGVRMGSGRVERLRAELERAARFATGGALDFAEDWLRGPLS</sequence>
<dbReference type="EMBL" id="CP079194">
    <property type="protein sequence ID" value="QXT41109.1"/>
    <property type="molecule type" value="Genomic_DNA"/>
</dbReference>
<keyword evidence="2" id="KW-1185">Reference proteome</keyword>
<dbReference type="PANTHER" id="PTHR30528">
    <property type="entry name" value="CYTOPLASMIC PROTEIN"/>
    <property type="match status" value="1"/>
</dbReference>
<keyword evidence="1" id="KW-0238">DNA-binding</keyword>
<dbReference type="Proteomes" id="UP000825009">
    <property type="component" value="Chromosome"/>
</dbReference>
<dbReference type="Pfam" id="PF06224">
    <property type="entry name" value="AlkZ-like"/>
    <property type="match status" value="1"/>
</dbReference>
<dbReference type="AlphaFoldDB" id="A0A8F6YBM4"/>
<evidence type="ECO:0000313" key="2">
    <source>
        <dbReference type="Proteomes" id="UP000825009"/>
    </source>
</evidence>
<accession>A0A8F6YBM4</accession>
<reference evidence="1 2" key="1">
    <citation type="submission" date="2021-07" db="EMBL/GenBank/DDBJ databases">
        <title>A novel Jannaschia species isolated from marine dinoflagellate Ceratoperidinium margalefii.</title>
        <authorList>
            <person name="Jiang Y."/>
            <person name="Li Z."/>
        </authorList>
    </citation>
    <scope>NUCLEOTIDE SEQUENCE [LARGE SCALE GENOMIC DNA]</scope>
    <source>
        <strain evidence="1 2">J12C1-MA-4</strain>
    </source>
</reference>
<dbReference type="InterPro" id="IPR009351">
    <property type="entry name" value="AlkZ-like"/>
</dbReference>
<proteinExistence type="predicted"/>
<dbReference type="KEGG" id="gce:KYE46_07815"/>
<dbReference type="GO" id="GO:0003677">
    <property type="term" value="F:DNA binding"/>
    <property type="evidence" value="ECO:0007669"/>
    <property type="project" value="UniProtKB-KW"/>
</dbReference>
<dbReference type="PANTHER" id="PTHR30528:SF0">
    <property type="entry name" value="CYTOPLASMIC PROTEIN"/>
    <property type="match status" value="1"/>
</dbReference>
<name>A0A8F6YBM4_9RHOB</name>
<dbReference type="RefSeq" id="WP_219004735.1">
    <property type="nucleotide sequence ID" value="NZ_CP079194.1"/>
</dbReference>
<organism evidence="1 2">
    <name type="scientific">Gymnodinialimonas ceratoperidinii</name>
    <dbReference type="NCBI Taxonomy" id="2856823"/>
    <lineage>
        <taxon>Bacteria</taxon>
        <taxon>Pseudomonadati</taxon>
        <taxon>Pseudomonadota</taxon>
        <taxon>Alphaproteobacteria</taxon>
        <taxon>Rhodobacterales</taxon>
        <taxon>Paracoccaceae</taxon>
        <taxon>Gymnodinialimonas</taxon>
    </lineage>
</organism>
<protein>
    <submittedName>
        <fullName evidence="1">Winged helix DNA-binding domain-containing protein</fullName>
    </submittedName>
</protein>
<gene>
    <name evidence="1" type="ORF">KYE46_07815</name>
</gene>
<evidence type="ECO:0000313" key="1">
    <source>
        <dbReference type="EMBL" id="QXT41109.1"/>
    </source>
</evidence>